<reference evidence="5 6" key="1">
    <citation type="submission" date="2016-08" db="EMBL/GenBank/DDBJ databases">
        <title>Whole genome sequence of Mesorhizobium sp. strain UASWS1009 isolated from industrial sewage.</title>
        <authorList>
            <person name="Crovadore J."/>
            <person name="Calmin G."/>
            <person name="Chablais R."/>
            <person name="Cochard B."/>
            <person name="Lefort F."/>
        </authorList>
    </citation>
    <scope>NUCLEOTIDE SEQUENCE [LARGE SCALE GENOMIC DNA]</scope>
    <source>
        <strain evidence="5 6">UASWS1009</strain>
    </source>
</reference>
<proteinExistence type="predicted"/>
<accession>A0A1C2DF58</accession>
<keyword evidence="1" id="KW-0805">Transcription regulation</keyword>
<keyword evidence="3" id="KW-0804">Transcription</keyword>
<dbReference type="EMBL" id="MDEO01000036">
    <property type="protein sequence ID" value="OCX13357.1"/>
    <property type="molecule type" value="Genomic_DNA"/>
</dbReference>
<dbReference type="RefSeq" id="WP_024922983.1">
    <property type="nucleotide sequence ID" value="NZ_MDEO01000036.1"/>
</dbReference>
<keyword evidence="2" id="KW-0238">DNA-binding</keyword>
<dbReference type="InterPro" id="IPR000524">
    <property type="entry name" value="Tscrpt_reg_HTH_GntR"/>
</dbReference>
<dbReference type="STRING" id="1566387.QV13_28080"/>
<dbReference type="AlphaFoldDB" id="A0A1C2DF58"/>
<feature type="domain" description="HTH gntR-type" evidence="4">
    <location>
        <begin position="15"/>
        <end position="82"/>
    </location>
</feature>
<evidence type="ECO:0000256" key="2">
    <source>
        <dbReference type="ARBA" id="ARBA00023125"/>
    </source>
</evidence>
<keyword evidence="6" id="KW-1185">Reference proteome</keyword>
<dbReference type="SUPFAM" id="SSF48008">
    <property type="entry name" value="GntR ligand-binding domain-like"/>
    <property type="match status" value="1"/>
</dbReference>
<dbReference type="GO" id="GO:0003677">
    <property type="term" value="F:DNA binding"/>
    <property type="evidence" value="ECO:0007669"/>
    <property type="project" value="UniProtKB-KW"/>
</dbReference>
<evidence type="ECO:0000256" key="3">
    <source>
        <dbReference type="ARBA" id="ARBA00023163"/>
    </source>
</evidence>
<dbReference type="Gene3D" id="1.10.10.10">
    <property type="entry name" value="Winged helix-like DNA-binding domain superfamily/Winged helix DNA-binding domain"/>
    <property type="match status" value="1"/>
</dbReference>
<dbReference type="SMART" id="SM00345">
    <property type="entry name" value="HTH_GNTR"/>
    <property type="match status" value="1"/>
</dbReference>
<organism evidence="5 6">
    <name type="scientific">Mesorhizobium hungaricum</name>
    <dbReference type="NCBI Taxonomy" id="1566387"/>
    <lineage>
        <taxon>Bacteria</taxon>
        <taxon>Pseudomonadati</taxon>
        <taxon>Pseudomonadota</taxon>
        <taxon>Alphaproteobacteria</taxon>
        <taxon>Hyphomicrobiales</taxon>
        <taxon>Phyllobacteriaceae</taxon>
        <taxon>Mesorhizobium</taxon>
    </lineage>
</organism>
<dbReference type="Pfam" id="PF07729">
    <property type="entry name" value="FCD"/>
    <property type="match status" value="1"/>
</dbReference>
<dbReference type="OrthoDB" id="9806293at2"/>
<dbReference type="Proteomes" id="UP000094412">
    <property type="component" value="Unassembled WGS sequence"/>
</dbReference>
<dbReference type="GO" id="GO:0003700">
    <property type="term" value="F:DNA-binding transcription factor activity"/>
    <property type="evidence" value="ECO:0007669"/>
    <property type="project" value="InterPro"/>
</dbReference>
<dbReference type="SMART" id="SM00895">
    <property type="entry name" value="FCD"/>
    <property type="match status" value="1"/>
</dbReference>
<dbReference type="SUPFAM" id="SSF46785">
    <property type="entry name" value="Winged helix' DNA-binding domain"/>
    <property type="match status" value="1"/>
</dbReference>
<name>A0A1C2DF58_9HYPH</name>
<dbReference type="InterPro" id="IPR036388">
    <property type="entry name" value="WH-like_DNA-bd_sf"/>
</dbReference>
<dbReference type="PROSITE" id="PS50949">
    <property type="entry name" value="HTH_GNTR"/>
    <property type="match status" value="1"/>
</dbReference>
<evidence type="ECO:0000259" key="4">
    <source>
        <dbReference type="PROSITE" id="PS50949"/>
    </source>
</evidence>
<dbReference type="Gene3D" id="1.20.120.530">
    <property type="entry name" value="GntR ligand-binding domain-like"/>
    <property type="match status" value="1"/>
</dbReference>
<comment type="caution">
    <text evidence="5">The sequence shown here is derived from an EMBL/GenBank/DDBJ whole genome shotgun (WGS) entry which is preliminary data.</text>
</comment>
<sequence length="223" mass="24384">MNTVELETERAETAESVSAKAYHALEKMIVTLELAPSSLTTERALIEKLSLGRTPVREAIQRLAWEGLISVRPRAGLEIAPLHAGDWLKVLDARRGIEIILARSVARFATPDIAARLQATALAMHDAVVTNDVIGYLEADKSLDEVMAAATDNQYAARLVAPLQTHSRRFWFRFQSGTGLAEAAGNHVTLIRAILERDEDAAAAEADRLMALLRLHAQAAAMR</sequence>
<dbReference type="Pfam" id="PF00392">
    <property type="entry name" value="GntR"/>
    <property type="match status" value="1"/>
</dbReference>
<gene>
    <name evidence="5" type="ORF">QV13_28080</name>
</gene>
<evidence type="ECO:0000313" key="5">
    <source>
        <dbReference type="EMBL" id="OCX13357.1"/>
    </source>
</evidence>
<dbReference type="InterPro" id="IPR036390">
    <property type="entry name" value="WH_DNA-bd_sf"/>
</dbReference>
<evidence type="ECO:0000256" key="1">
    <source>
        <dbReference type="ARBA" id="ARBA00023015"/>
    </source>
</evidence>
<protein>
    <submittedName>
        <fullName evidence="5">GntR family transcriptional regulator</fullName>
    </submittedName>
</protein>
<dbReference type="PANTHER" id="PTHR43537">
    <property type="entry name" value="TRANSCRIPTIONAL REGULATOR, GNTR FAMILY"/>
    <property type="match status" value="1"/>
</dbReference>
<dbReference type="PRINTS" id="PR00035">
    <property type="entry name" value="HTHGNTR"/>
</dbReference>
<dbReference type="InterPro" id="IPR008920">
    <property type="entry name" value="TF_FadR/GntR_C"/>
</dbReference>
<evidence type="ECO:0000313" key="6">
    <source>
        <dbReference type="Proteomes" id="UP000094412"/>
    </source>
</evidence>
<dbReference type="PANTHER" id="PTHR43537:SF45">
    <property type="entry name" value="GNTR FAMILY REGULATORY PROTEIN"/>
    <property type="match status" value="1"/>
</dbReference>
<dbReference type="InterPro" id="IPR011711">
    <property type="entry name" value="GntR_C"/>
</dbReference>